<evidence type="ECO:0000256" key="1">
    <source>
        <dbReference type="ARBA" id="ARBA00001668"/>
    </source>
</evidence>
<evidence type="ECO:0000313" key="13">
    <source>
        <dbReference type="Proteomes" id="UP000266841"/>
    </source>
</evidence>
<dbReference type="PANTHER" id="PTHR22993">
    <property type="entry name" value="FORMAMIDOPYRIMIDINE-DNA GLYCOSYLASE"/>
    <property type="match status" value="1"/>
</dbReference>
<keyword evidence="6" id="KW-0234">DNA repair</keyword>
<keyword evidence="9" id="KW-0326">Glycosidase</keyword>
<comment type="caution">
    <text evidence="12">The sequence shown here is derived from an EMBL/GenBank/DDBJ whole genome shotgun (WGS) entry which is preliminary data.</text>
</comment>
<dbReference type="Gene3D" id="3.20.190.10">
    <property type="entry name" value="MutM-like, N-terminal"/>
    <property type="match status" value="1"/>
</dbReference>
<dbReference type="InterPro" id="IPR012319">
    <property type="entry name" value="FPG_cat"/>
</dbReference>
<dbReference type="SUPFAM" id="SSF81624">
    <property type="entry name" value="N-terminal domain of MutM-like DNA repair proteins"/>
    <property type="match status" value="1"/>
</dbReference>
<dbReference type="GO" id="GO:0008270">
    <property type="term" value="F:zinc ion binding"/>
    <property type="evidence" value="ECO:0007669"/>
    <property type="project" value="InterPro"/>
</dbReference>
<accession>K0SKU5</accession>
<dbReference type="EMBL" id="AGNL01013915">
    <property type="protein sequence ID" value="EJK66943.1"/>
    <property type="molecule type" value="Genomic_DNA"/>
</dbReference>
<dbReference type="InterPro" id="IPR015886">
    <property type="entry name" value="H2TH_FPG"/>
</dbReference>
<dbReference type="GO" id="GO:0005634">
    <property type="term" value="C:nucleus"/>
    <property type="evidence" value="ECO:0007669"/>
    <property type="project" value="TreeGrafter"/>
</dbReference>
<sequence>LPLYAFWHMDDFSWGETRKVAAMQNTFSKPPPKKEDEDEGSDEGSEEGSEYSDEDSYEDSKRSGRSSRRSITMLQVSKNSLGMAVSRLAILQCHATLPSIFSSPPPKIARVPTFATRPSTNPTTMVDFNLRLIDAKIDSSLDDLQSTCLATYLAEGDDGLIAISENCVWSRFSLITATPLQSLRRQSKHRKEHAASVHPIRRRTTGAAWRRTAFIEDELGAPSASSKSCDSSHYISTRRTASYRATSSLPEVESFRLILLPLVDETRRQTLSLLCPPPLPENLINKGRFPSKATVDRLNKGAYSITDVLRKGKVVCVVLRKTDIKKSRHFVSKSKKTREEGGDDDSSITGEEQVLYLSLHFGMTGRMSSPDHMPELMELKKDSAYPPPHTHLVFAQGGKEASFSDPRRFGSVLIHAGPETGVIDEESIPTFADISKDALSASEEHLKSKSARPARECDDGSLVDKLMNRKKGIKGLLLDQRAVVSGVGNWVADEILYRSKIHPDQAYLTKDEAEGIVHEMHSVLSEAVECLKRGNDFPKQWLFHYRWRLGGSGSTSKDHHGKTIHFVQSGGRSSAIIPSLQKVKSRSRSAKKPAKAGKKREAAESKRSVSKKVKVERSRELKTETKSRDTEAKTTAVRRSARLSKSQ</sequence>
<evidence type="ECO:0000256" key="10">
    <source>
        <dbReference type="SAM" id="MobiDB-lite"/>
    </source>
</evidence>
<proteinExistence type="inferred from homology"/>
<dbReference type="OrthoDB" id="444592at2759"/>
<dbReference type="AlphaFoldDB" id="K0SKU5"/>
<organism evidence="12 13">
    <name type="scientific">Thalassiosira oceanica</name>
    <name type="common">Marine diatom</name>
    <dbReference type="NCBI Taxonomy" id="159749"/>
    <lineage>
        <taxon>Eukaryota</taxon>
        <taxon>Sar</taxon>
        <taxon>Stramenopiles</taxon>
        <taxon>Ochrophyta</taxon>
        <taxon>Bacillariophyta</taxon>
        <taxon>Coscinodiscophyceae</taxon>
        <taxon>Thalassiosirophycidae</taxon>
        <taxon>Thalassiosirales</taxon>
        <taxon>Thalassiosiraceae</taxon>
        <taxon>Thalassiosira</taxon>
    </lineage>
</organism>
<dbReference type="SUPFAM" id="SSF46946">
    <property type="entry name" value="S13-like H2TH domain"/>
    <property type="match status" value="1"/>
</dbReference>
<dbReference type="InterPro" id="IPR010979">
    <property type="entry name" value="Ribosomal_uS13-like_H2TH"/>
</dbReference>
<gene>
    <name evidence="12" type="ORF">THAOC_12083</name>
</gene>
<dbReference type="InterPro" id="IPR035937">
    <property type="entry name" value="FPG_N"/>
</dbReference>
<evidence type="ECO:0000256" key="5">
    <source>
        <dbReference type="ARBA" id="ARBA00023125"/>
    </source>
</evidence>
<dbReference type="GO" id="GO:0003684">
    <property type="term" value="F:damaged DNA binding"/>
    <property type="evidence" value="ECO:0007669"/>
    <property type="project" value="InterPro"/>
</dbReference>
<dbReference type="GO" id="GO:0003906">
    <property type="term" value="F:DNA-(apurinic or apyrimidinic site) endonuclease activity"/>
    <property type="evidence" value="ECO:0007669"/>
    <property type="project" value="InterPro"/>
</dbReference>
<feature type="compositionally biased region" description="Basic residues" evidence="10">
    <location>
        <begin position="583"/>
        <end position="598"/>
    </location>
</feature>
<evidence type="ECO:0000256" key="4">
    <source>
        <dbReference type="ARBA" id="ARBA00022801"/>
    </source>
</evidence>
<feature type="region of interest" description="Disordered" evidence="10">
    <location>
        <begin position="23"/>
        <end position="69"/>
    </location>
</feature>
<keyword evidence="13" id="KW-1185">Reference proteome</keyword>
<dbReference type="GO" id="GO:0016829">
    <property type="term" value="F:lyase activity"/>
    <property type="evidence" value="ECO:0007669"/>
    <property type="project" value="UniProtKB-KW"/>
</dbReference>
<dbReference type="eggNOG" id="ENOG502QVDB">
    <property type="taxonomic scope" value="Eukaryota"/>
</dbReference>
<evidence type="ECO:0000313" key="12">
    <source>
        <dbReference type="EMBL" id="EJK66943.1"/>
    </source>
</evidence>
<name>K0SKU5_THAOC</name>
<dbReference type="Pfam" id="PF03142">
    <property type="entry name" value="Chitin_synth_2"/>
    <property type="match status" value="1"/>
</dbReference>
<feature type="compositionally biased region" description="Basic and acidic residues" evidence="10">
    <location>
        <begin position="599"/>
        <end position="632"/>
    </location>
</feature>
<reference evidence="12 13" key="1">
    <citation type="journal article" date="2012" name="Genome Biol.">
        <title>Genome and low-iron response of an oceanic diatom adapted to chronic iron limitation.</title>
        <authorList>
            <person name="Lommer M."/>
            <person name="Specht M."/>
            <person name="Roy A.S."/>
            <person name="Kraemer L."/>
            <person name="Andreson R."/>
            <person name="Gutowska M.A."/>
            <person name="Wolf J."/>
            <person name="Bergner S.V."/>
            <person name="Schilhabel M.B."/>
            <person name="Klostermeier U.C."/>
            <person name="Beiko R.G."/>
            <person name="Rosenstiel P."/>
            <person name="Hippler M."/>
            <person name="Laroche J."/>
        </authorList>
    </citation>
    <scope>NUCLEOTIDE SEQUENCE [LARGE SCALE GENOMIC DNA]</scope>
    <source>
        <strain evidence="12 13">CCMP1005</strain>
    </source>
</reference>
<dbReference type="PROSITE" id="PS51068">
    <property type="entry name" value="FPG_CAT"/>
    <property type="match status" value="1"/>
</dbReference>
<evidence type="ECO:0000256" key="8">
    <source>
        <dbReference type="ARBA" id="ARBA00023268"/>
    </source>
</evidence>
<feature type="domain" description="Formamidopyrimidine-DNA glycosylase catalytic" evidence="11">
    <location>
        <begin position="247"/>
        <end position="410"/>
    </location>
</feature>
<evidence type="ECO:0000259" key="11">
    <source>
        <dbReference type="PROSITE" id="PS51068"/>
    </source>
</evidence>
<keyword evidence="3" id="KW-0227">DNA damage</keyword>
<feature type="region of interest" description="Disordered" evidence="10">
    <location>
        <begin position="579"/>
        <end position="647"/>
    </location>
</feature>
<dbReference type="Proteomes" id="UP000266841">
    <property type="component" value="Unassembled WGS sequence"/>
</dbReference>
<evidence type="ECO:0000256" key="2">
    <source>
        <dbReference type="ARBA" id="ARBA00009409"/>
    </source>
</evidence>
<dbReference type="Pfam" id="PF06831">
    <property type="entry name" value="H2TH"/>
    <property type="match status" value="1"/>
</dbReference>
<comment type="catalytic activity">
    <reaction evidence="1">
        <text>Hydrolysis of DNA containing ring-opened 7-methylguanine residues, releasing 2,6-diamino-4-hydroxy-5-(N-methyl)formamidopyrimidine.</text>
        <dbReference type="EC" id="3.2.2.23"/>
    </reaction>
</comment>
<dbReference type="GO" id="GO:0008534">
    <property type="term" value="F:oxidized purine nucleobase lesion DNA N-glycosylase activity"/>
    <property type="evidence" value="ECO:0007669"/>
    <property type="project" value="UniProtKB-EC"/>
</dbReference>
<protein>
    <recommendedName>
        <fullName evidence="11">Formamidopyrimidine-DNA glycosylase catalytic domain-containing protein</fullName>
    </recommendedName>
</protein>
<feature type="non-terminal residue" evidence="12">
    <location>
        <position position="1"/>
    </location>
</feature>
<keyword evidence="8" id="KW-0511">Multifunctional enzyme</keyword>
<dbReference type="PANTHER" id="PTHR22993:SF9">
    <property type="entry name" value="FORMAMIDOPYRIMIDINE-DNA GLYCOSYLASE"/>
    <property type="match status" value="1"/>
</dbReference>
<dbReference type="Pfam" id="PF01149">
    <property type="entry name" value="Fapy_DNA_glyco"/>
    <property type="match status" value="1"/>
</dbReference>
<comment type="similarity">
    <text evidence="2">Belongs to the FPG family.</text>
</comment>
<dbReference type="GO" id="GO:0006284">
    <property type="term" value="P:base-excision repair"/>
    <property type="evidence" value="ECO:0007669"/>
    <property type="project" value="InterPro"/>
</dbReference>
<evidence type="ECO:0000256" key="3">
    <source>
        <dbReference type="ARBA" id="ARBA00022763"/>
    </source>
</evidence>
<dbReference type="SMART" id="SM00898">
    <property type="entry name" value="Fapy_DNA_glyco"/>
    <property type="match status" value="1"/>
</dbReference>
<keyword evidence="7" id="KW-0456">Lyase</keyword>
<keyword evidence="5" id="KW-0238">DNA-binding</keyword>
<evidence type="ECO:0000256" key="9">
    <source>
        <dbReference type="ARBA" id="ARBA00023295"/>
    </source>
</evidence>
<keyword evidence="4" id="KW-0378">Hydrolase</keyword>
<evidence type="ECO:0000256" key="6">
    <source>
        <dbReference type="ARBA" id="ARBA00023204"/>
    </source>
</evidence>
<evidence type="ECO:0000256" key="7">
    <source>
        <dbReference type="ARBA" id="ARBA00023239"/>
    </source>
</evidence>
<dbReference type="SMART" id="SM01232">
    <property type="entry name" value="H2TH"/>
    <property type="match status" value="1"/>
</dbReference>
<feature type="compositionally biased region" description="Acidic residues" evidence="10">
    <location>
        <begin position="36"/>
        <end position="57"/>
    </location>
</feature>
<dbReference type="Gene3D" id="1.10.8.50">
    <property type="match status" value="1"/>
</dbReference>